<dbReference type="EMBL" id="DF237211">
    <property type="protein sequence ID" value="GAQ85945.1"/>
    <property type="molecule type" value="Genomic_DNA"/>
</dbReference>
<organism evidence="2 3">
    <name type="scientific">Klebsormidium nitens</name>
    <name type="common">Green alga</name>
    <name type="synonym">Ulothrix nitens</name>
    <dbReference type="NCBI Taxonomy" id="105231"/>
    <lineage>
        <taxon>Eukaryota</taxon>
        <taxon>Viridiplantae</taxon>
        <taxon>Streptophyta</taxon>
        <taxon>Klebsormidiophyceae</taxon>
        <taxon>Klebsormidiales</taxon>
        <taxon>Klebsormidiaceae</taxon>
        <taxon>Klebsormidium</taxon>
    </lineage>
</organism>
<dbReference type="GO" id="GO:0009507">
    <property type="term" value="C:chloroplast"/>
    <property type="evidence" value="ECO:0000318"/>
    <property type="project" value="GO_Central"/>
</dbReference>
<dbReference type="PANTHER" id="PTHR47215:SF1">
    <property type="entry name" value="F9L1.8 PROTEIN"/>
    <property type="match status" value="1"/>
</dbReference>
<dbReference type="AlphaFoldDB" id="A0A1Y1I4S4"/>
<proteinExistence type="predicted"/>
<dbReference type="OMA" id="NTARYGK"/>
<dbReference type="Pfam" id="PF00175">
    <property type="entry name" value="NAD_binding_1"/>
    <property type="match status" value="1"/>
</dbReference>
<dbReference type="Gene3D" id="3.40.50.80">
    <property type="entry name" value="Nucleotide-binding domain of ferredoxin-NADP reductase (FNR) module"/>
    <property type="match status" value="1"/>
</dbReference>
<dbReference type="CDD" id="cd00322">
    <property type="entry name" value="FNR_like"/>
    <property type="match status" value="1"/>
</dbReference>
<dbReference type="GO" id="GO:0004324">
    <property type="term" value="F:ferredoxin-NADP+ reductase activity"/>
    <property type="evidence" value="ECO:0000318"/>
    <property type="project" value="GO_Central"/>
</dbReference>
<evidence type="ECO:0000313" key="2">
    <source>
        <dbReference type="EMBL" id="GAQ85945.1"/>
    </source>
</evidence>
<reference evidence="2 3" key="1">
    <citation type="journal article" date="2014" name="Nat. Commun.">
        <title>Klebsormidium flaccidum genome reveals primary factors for plant terrestrial adaptation.</title>
        <authorList>
            <person name="Hori K."/>
            <person name="Maruyama F."/>
            <person name="Fujisawa T."/>
            <person name="Togashi T."/>
            <person name="Yamamoto N."/>
            <person name="Seo M."/>
            <person name="Sato S."/>
            <person name="Yamada T."/>
            <person name="Mori H."/>
            <person name="Tajima N."/>
            <person name="Moriyama T."/>
            <person name="Ikeuchi M."/>
            <person name="Watanabe M."/>
            <person name="Wada H."/>
            <person name="Kobayashi K."/>
            <person name="Saito M."/>
            <person name="Masuda T."/>
            <person name="Sasaki-Sekimoto Y."/>
            <person name="Mashiguchi K."/>
            <person name="Awai K."/>
            <person name="Shimojima M."/>
            <person name="Masuda S."/>
            <person name="Iwai M."/>
            <person name="Nobusawa T."/>
            <person name="Narise T."/>
            <person name="Kondo S."/>
            <person name="Saito H."/>
            <person name="Sato R."/>
            <person name="Murakawa M."/>
            <person name="Ihara Y."/>
            <person name="Oshima-Yamada Y."/>
            <person name="Ohtaka K."/>
            <person name="Satoh M."/>
            <person name="Sonobe K."/>
            <person name="Ishii M."/>
            <person name="Ohtani R."/>
            <person name="Kanamori-Sato M."/>
            <person name="Honoki R."/>
            <person name="Miyazaki D."/>
            <person name="Mochizuki H."/>
            <person name="Umetsu J."/>
            <person name="Higashi K."/>
            <person name="Shibata D."/>
            <person name="Kamiya Y."/>
            <person name="Sato N."/>
            <person name="Nakamura Y."/>
            <person name="Tabata S."/>
            <person name="Ida S."/>
            <person name="Kurokawa K."/>
            <person name="Ohta H."/>
        </authorList>
    </citation>
    <scope>NUCLEOTIDE SEQUENCE [LARGE SCALE GENOMIC DNA]</scope>
    <source>
        <strain evidence="2 3">NIES-2285</strain>
    </source>
</reference>
<accession>A0A1Y1I4S4</accession>
<protein>
    <recommendedName>
        <fullName evidence="1">Oxidoreductase FAD/NAD(P)-binding domain-containing protein</fullName>
    </recommendedName>
</protein>
<dbReference type="STRING" id="105231.A0A1Y1I4S4"/>
<gene>
    <name evidence="2" type="ORF">KFL_002620110</name>
</gene>
<dbReference type="SUPFAM" id="SSF63380">
    <property type="entry name" value="Riboflavin synthase domain-like"/>
    <property type="match status" value="1"/>
</dbReference>
<feature type="domain" description="Oxidoreductase FAD/NAD(P)-binding" evidence="1">
    <location>
        <begin position="215"/>
        <end position="312"/>
    </location>
</feature>
<evidence type="ECO:0000259" key="1">
    <source>
        <dbReference type="Pfam" id="PF00175"/>
    </source>
</evidence>
<keyword evidence="3" id="KW-1185">Reference proteome</keyword>
<dbReference type="SUPFAM" id="SSF52343">
    <property type="entry name" value="Ferredoxin reductase-like, C-terminal NADP-linked domain"/>
    <property type="match status" value="1"/>
</dbReference>
<dbReference type="OrthoDB" id="1856718at2759"/>
<evidence type="ECO:0000313" key="3">
    <source>
        <dbReference type="Proteomes" id="UP000054558"/>
    </source>
</evidence>
<dbReference type="InterPro" id="IPR039261">
    <property type="entry name" value="FNR_nucleotide-bd"/>
</dbReference>
<name>A0A1Y1I4S4_KLENI</name>
<dbReference type="Proteomes" id="UP000054558">
    <property type="component" value="Unassembled WGS sequence"/>
</dbReference>
<dbReference type="InterPro" id="IPR001433">
    <property type="entry name" value="OxRdtase_FAD/NAD-bd"/>
</dbReference>
<dbReference type="InterPro" id="IPR017938">
    <property type="entry name" value="Riboflavin_synthase-like_b-brl"/>
</dbReference>
<dbReference type="PRINTS" id="PR00410">
    <property type="entry name" value="PHEHYDRXLASE"/>
</dbReference>
<dbReference type="PANTHER" id="PTHR47215">
    <property type="match status" value="1"/>
</dbReference>
<dbReference type="Gene3D" id="2.40.30.10">
    <property type="entry name" value="Translation factors"/>
    <property type="match status" value="1"/>
</dbReference>
<sequence>MATTACQSVATASFGLLKPRRNSAPSGSYGGTLWSPAPGFRPSSPCPGCAAQQLTTTSFLSRDLSSRFQVQSVREVQSTARSNQQLGVVMADWNAQVDWKEATITDAKKAGDLLTSLWVDVREIDGLTAGYTIPGQYIQMKVGDSKPAYIALASSPKESQSGILEVLIRDNGGTSELLSNLSKGDKLFVSAVAGKGFNIDLIAPPSDFPTVLIFATGSGISPIRSLIENGFEADKRKDVRLYYGAFRSSAMAFQERFKSWEESGVRVIPVFSEPPGKDGFVGFVQEKYRKDPPIADPATTGAVLVGQKEMCQELIEMLTEQGIARERILMNF</sequence>